<dbReference type="Gene3D" id="2.60.40.10">
    <property type="entry name" value="Immunoglobulins"/>
    <property type="match status" value="1"/>
</dbReference>
<dbReference type="EMBL" id="VSSQ01057589">
    <property type="protein sequence ID" value="MPN11383.1"/>
    <property type="molecule type" value="Genomic_DNA"/>
</dbReference>
<sequence>MDSKNIYVSWDKNPDIDLNGYNLFANANYITTLSKNATSYVIPLSRVRIRPDRAIEVAIEAFDVDGDFSTRRTSVTVPQNRYAGDNLTRGDYDLFLNYPDKFDYPID</sequence>
<reference evidence="1" key="1">
    <citation type="submission" date="2019-08" db="EMBL/GenBank/DDBJ databases">
        <authorList>
            <person name="Kucharzyk K."/>
            <person name="Murdoch R.W."/>
            <person name="Higgins S."/>
            <person name="Loffler F."/>
        </authorList>
    </citation>
    <scope>NUCLEOTIDE SEQUENCE</scope>
</reference>
<accession>A0A645FG88</accession>
<organism evidence="1">
    <name type="scientific">bioreactor metagenome</name>
    <dbReference type="NCBI Taxonomy" id="1076179"/>
    <lineage>
        <taxon>unclassified sequences</taxon>
        <taxon>metagenomes</taxon>
        <taxon>ecological metagenomes</taxon>
    </lineage>
</organism>
<name>A0A645FG88_9ZZZZ</name>
<protein>
    <submittedName>
        <fullName evidence="1">Uncharacterized protein</fullName>
    </submittedName>
</protein>
<comment type="caution">
    <text evidence="1">The sequence shown here is derived from an EMBL/GenBank/DDBJ whole genome shotgun (WGS) entry which is preliminary data.</text>
</comment>
<dbReference type="InterPro" id="IPR013783">
    <property type="entry name" value="Ig-like_fold"/>
</dbReference>
<gene>
    <name evidence="1" type="ORF">SDC9_158684</name>
</gene>
<evidence type="ECO:0000313" key="1">
    <source>
        <dbReference type="EMBL" id="MPN11383.1"/>
    </source>
</evidence>
<dbReference type="AlphaFoldDB" id="A0A645FG88"/>
<proteinExistence type="predicted"/>